<protein>
    <recommendedName>
        <fullName evidence="3">Helix-turn-helix domain-containing protein</fullName>
    </recommendedName>
</protein>
<evidence type="ECO:0000313" key="1">
    <source>
        <dbReference type="EMBL" id="EIY96761.1"/>
    </source>
</evidence>
<dbReference type="HOGENOM" id="CLU_2749477_0_0_10"/>
<dbReference type="PATRIC" id="fig|997883.3.peg.2755"/>
<organism evidence="1 2">
    <name type="scientific">Bacteroides fragilis CL07T12C05</name>
    <dbReference type="NCBI Taxonomy" id="997883"/>
    <lineage>
        <taxon>Bacteria</taxon>
        <taxon>Pseudomonadati</taxon>
        <taxon>Bacteroidota</taxon>
        <taxon>Bacteroidia</taxon>
        <taxon>Bacteroidales</taxon>
        <taxon>Bacteroidaceae</taxon>
        <taxon>Bacteroides</taxon>
    </lineage>
</organism>
<gene>
    <name evidence="1" type="ORF">HMPREF1056_02649</name>
</gene>
<comment type="caution">
    <text evidence="1">The sequence shown here is derived from an EMBL/GenBank/DDBJ whole genome shotgun (WGS) entry which is preliminary data.</text>
</comment>
<proteinExistence type="predicted"/>
<evidence type="ECO:0000313" key="2">
    <source>
        <dbReference type="Proteomes" id="UP000003879"/>
    </source>
</evidence>
<evidence type="ECO:0008006" key="3">
    <source>
        <dbReference type="Google" id="ProtNLM"/>
    </source>
</evidence>
<sequence length="70" mass="8053">MASSRIQVKVESVPKRWLSKQEAMAYLGVGEAFLDKLRNEALISFSQFGSKMIWYDLASLDRFILKNKVI</sequence>
<name>A0A0E2B2J1_BACFG</name>
<accession>A0A0E2B2J1</accession>
<dbReference type="Proteomes" id="UP000003879">
    <property type="component" value="Unassembled WGS sequence"/>
</dbReference>
<reference evidence="1 2" key="1">
    <citation type="submission" date="2012-02" db="EMBL/GenBank/DDBJ databases">
        <title>The Genome Sequence of Bacteroides fragilis CL07T12C05.</title>
        <authorList>
            <consortium name="The Broad Institute Genome Sequencing Platform"/>
            <person name="Earl A."/>
            <person name="Ward D."/>
            <person name="Feldgarden M."/>
            <person name="Gevers D."/>
            <person name="Zitomersky N.L."/>
            <person name="Coyne M.J."/>
            <person name="Comstock L.E."/>
            <person name="Young S.K."/>
            <person name="Zeng Q."/>
            <person name="Gargeya S."/>
            <person name="Fitzgerald M."/>
            <person name="Haas B."/>
            <person name="Abouelleil A."/>
            <person name="Alvarado L."/>
            <person name="Arachchi H.M."/>
            <person name="Berlin A."/>
            <person name="Chapman S.B."/>
            <person name="Gearin G."/>
            <person name="Goldberg J."/>
            <person name="Griggs A."/>
            <person name="Gujja S."/>
            <person name="Hansen M."/>
            <person name="Heiman D."/>
            <person name="Howarth C."/>
            <person name="Larimer J."/>
            <person name="Lui A."/>
            <person name="MacDonald P.J.P."/>
            <person name="McCowen C."/>
            <person name="Montmayeur A."/>
            <person name="Murphy C."/>
            <person name="Neiman D."/>
            <person name="Pearson M."/>
            <person name="Priest M."/>
            <person name="Roberts A."/>
            <person name="Saif S."/>
            <person name="Shea T."/>
            <person name="Sisk P."/>
            <person name="Stolte C."/>
            <person name="Sykes S."/>
            <person name="Wortman J."/>
            <person name="Nusbaum C."/>
            <person name="Birren B."/>
        </authorList>
    </citation>
    <scope>NUCLEOTIDE SEQUENCE [LARGE SCALE GENOMIC DNA]</scope>
    <source>
        <strain evidence="1 2">CL07T12C05</strain>
    </source>
</reference>
<dbReference type="EMBL" id="AGXN01000012">
    <property type="protein sequence ID" value="EIY96761.1"/>
    <property type="molecule type" value="Genomic_DNA"/>
</dbReference>
<dbReference type="AlphaFoldDB" id="A0A0E2B2J1"/>